<dbReference type="InterPro" id="IPR050597">
    <property type="entry name" value="Cytochrome_c_Oxidase_Subunit"/>
</dbReference>
<dbReference type="PANTHER" id="PTHR33751:SF11">
    <property type="entry name" value="BLL4483 PROTEIN"/>
    <property type="match status" value="1"/>
</dbReference>
<gene>
    <name evidence="6" type="ORF">GO608_06290</name>
</gene>
<evidence type="ECO:0000256" key="4">
    <source>
        <dbReference type="PROSITE-ProRule" id="PRU00433"/>
    </source>
</evidence>
<proteinExistence type="predicted"/>
<dbReference type="Gene3D" id="1.10.760.10">
    <property type="entry name" value="Cytochrome c-like domain"/>
    <property type="match status" value="2"/>
</dbReference>
<accession>A0ABX1MY64</accession>
<dbReference type="PIRSF" id="PIRSF000005">
    <property type="entry name" value="Cytochrome_c4"/>
    <property type="match status" value="1"/>
</dbReference>
<dbReference type="InterPro" id="IPR009056">
    <property type="entry name" value="Cyt_c-like_dom"/>
</dbReference>
<dbReference type="PROSITE" id="PS51007">
    <property type="entry name" value="CYTC"/>
    <property type="match status" value="2"/>
</dbReference>
<sequence>MILRYGPIAGIFLVCAVHAQAPADVYSRGGANPAAVACASCHGAQGEGMEAGGFPRLAGLPADYIKKQLADFASGARANPIMQPIASALTREEIDTLAAMLTAQAYPEVAPVGKGAEVQELGETLALRGAWDRNIPECVACHGPGGRGVGEVFPPLAGQPAQYLAAQLIAWQQGTRTNDPNDLMGHIGRSLTADEIEAVSKYFAGLKK</sequence>
<keyword evidence="3 4" id="KW-0408">Iron</keyword>
<name>A0ABX1MY64_9RHOO</name>
<feature type="domain" description="Cytochrome c" evidence="5">
    <location>
        <begin position="110"/>
        <end position="207"/>
    </location>
</feature>
<dbReference type="Pfam" id="PF00034">
    <property type="entry name" value="Cytochrom_C"/>
    <property type="match status" value="2"/>
</dbReference>
<reference evidence="6" key="1">
    <citation type="submission" date="2019-12" db="EMBL/GenBank/DDBJ databases">
        <title>Comparative genomics gives insights into the taxonomy of the Azoarcus-Aromatoleum group and reveals separate origins of nif in the plant-associated Azoarcus and non-plant-associated Aromatoleum sub-groups.</title>
        <authorList>
            <person name="Lafos M."/>
            <person name="Maluk M."/>
            <person name="Batista M."/>
            <person name="Junghare M."/>
            <person name="Carmona M."/>
            <person name="Faoro H."/>
            <person name="Cruz L.M."/>
            <person name="Battistoni F."/>
            <person name="De Souza E."/>
            <person name="Pedrosa F."/>
            <person name="Chen W.-M."/>
            <person name="Poole P.S."/>
            <person name="Dixon R.A."/>
            <person name="James E.K."/>
        </authorList>
    </citation>
    <scope>NUCLEOTIDE SEQUENCE</scope>
    <source>
        <strain evidence="6">U120</strain>
    </source>
</reference>
<dbReference type="PANTHER" id="PTHR33751">
    <property type="entry name" value="CBB3-TYPE CYTOCHROME C OXIDASE SUBUNIT FIXP"/>
    <property type="match status" value="1"/>
</dbReference>
<evidence type="ECO:0000259" key="5">
    <source>
        <dbReference type="PROSITE" id="PS51007"/>
    </source>
</evidence>
<dbReference type="Proteomes" id="UP000601990">
    <property type="component" value="Unassembled WGS sequence"/>
</dbReference>
<evidence type="ECO:0000256" key="2">
    <source>
        <dbReference type="ARBA" id="ARBA00022723"/>
    </source>
</evidence>
<dbReference type="InterPro" id="IPR036909">
    <property type="entry name" value="Cyt_c-like_dom_sf"/>
</dbReference>
<dbReference type="InterPro" id="IPR024167">
    <property type="entry name" value="Cytochrome_c4-like"/>
</dbReference>
<evidence type="ECO:0000256" key="3">
    <source>
        <dbReference type="ARBA" id="ARBA00023004"/>
    </source>
</evidence>
<comment type="caution">
    <text evidence="6">The sequence shown here is derived from an EMBL/GenBank/DDBJ whole genome shotgun (WGS) entry which is preliminary data.</text>
</comment>
<keyword evidence="1 4" id="KW-0349">Heme</keyword>
<organism evidence="6 7">
    <name type="scientific">Aromatoleum buckelii</name>
    <dbReference type="NCBI Taxonomy" id="200254"/>
    <lineage>
        <taxon>Bacteria</taxon>
        <taxon>Pseudomonadati</taxon>
        <taxon>Pseudomonadota</taxon>
        <taxon>Betaproteobacteria</taxon>
        <taxon>Rhodocyclales</taxon>
        <taxon>Rhodocyclaceae</taxon>
        <taxon>Aromatoleum</taxon>
    </lineage>
</organism>
<dbReference type="SUPFAM" id="SSF46626">
    <property type="entry name" value="Cytochrome c"/>
    <property type="match status" value="2"/>
</dbReference>
<keyword evidence="2 4" id="KW-0479">Metal-binding</keyword>
<dbReference type="EMBL" id="WTVH01000008">
    <property type="protein sequence ID" value="NMF92932.1"/>
    <property type="molecule type" value="Genomic_DNA"/>
</dbReference>
<evidence type="ECO:0000313" key="7">
    <source>
        <dbReference type="Proteomes" id="UP000601990"/>
    </source>
</evidence>
<evidence type="ECO:0000313" key="6">
    <source>
        <dbReference type="EMBL" id="NMF92932.1"/>
    </source>
</evidence>
<evidence type="ECO:0000256" key="1">
    <source>
        <dbReference type="ARBA" id="ARBA00022617"/>
    </source>
</evidence>
<feature type="domain" description="Cytochrome c" evidence="5">
    <location>
        <begin position="17"/>
        <end position="105"/>
    </location>
</feature>
<keyword evidence="7" id="KW-1185">Reference proteome</keyword>
<protein>
    <submittedName>
        <fullName evidence="6">C-type cytochrome</fullName>
    </submittedName>
</protein>